<proteinExistence type="predicted"/>
<sequence>MRCGESRTEKAIVVEAVNTEELMKVMAAGCKMEFSAIATGWVDAKTELMYFGPKFDKKSTILVQNHIPNFIRLDGSIFQLWCSQTISHKSKIGFSDSGRYKTWRSIRIWRPFFL</sequence>
<dbReference type="EMBL" id="BGPR01010314">
    <property type="protein sequence ID" value="GBN45519.1"/>
    <property type="molecule type" value="Genomic_DNA"/>
</dbReference>
<dbReference type="Proteomes" id="UP000499080">
    <property type="component" value="Unassembled WGS sequence"/>
</dbReference>
<name>A0A4Y2P3E7_ARAVE</name>
<comment type="caution">
    <text evidence="1">The sequence shown here is derived from an EMBL/GenBank/DDBJ whole genome shotgun (WGS) entry which is preliminary data.</text>
</comment>
<evidence type="ECO:0000313" key="2">
    <source>
        <dbReference type="Proteomes" id="UP000499080"/>
    </source>
</evidence>
<keyword evidence="2" id="KW-1185">Reference proteome</keyword>
<organism evidence="1 2">
    <name type="scientific">Araneus ventricosus</name>
    <name type="common">Orbweaver spider</name>
    <name type="synonym">Epeira ventricosa</name>
    <dbReference type="NCBI Taxonomy" id="182803"/>
    <lineage>
        <taxon>Eukaryota</taxon>
        <taxon>Metazoa</taxon>
        <taxon>Ecdysozoa</taxon>
        <taxon>Arthropoda</taxon>
        <taxon>Chelicerata</taxon>
        <taxon>Arachnida</taxon>
        <taxon>Araneae</taxon>
        <taxon>Araneomorphae</taxon>
        <taxon>Entelegynae</taxon>
        <taxon>Araneoidea</taxon>
        <taxon>Araneidae</taxon>
        <taxon>Araneus</taxon>
    </lineage>
</organism>
<gene>
    <name evidence="1" type="ORF">AVEN_140376_1</name>
</gene>
<dbReference type="AlphaFoldDB" id="A0A4Y2P3E7"/>
<accession>A0A4Y2P3E7</accession>
<reference evidence="1 2" key="1">
    <citation type="journal article" date="2019" name="Sci. Rep.">
        <title>Orb-weaving spider Araneus ventricosus genome elucidates the spidroin gene catalogue.</title>
        <authorList>
            <person name="Kono N."/>
            <person name="Nakamura H."/>
            <person name="Ohtoshi R."/>
            <person name="Moran D.A.P."/>
            <person name="Shinohara A."/>
            <person name="Yoshida Y."/>
            <person name="Fujiwara M."/>
            <person name="Mori M."/>
            <person name="Tomita M."/>
            <person name="Arakawa K."/>
        </authorList>
    </citation>
    <scope>NUCLEOTIDE SEQUENCE [LARGE SCALE GENOMIC DNA]</scope>
</reference>
<protein>
    <submittedName>
        <fullName evidence="1">Uncharacterized protein</fullName>
    </submittedName>
</protein>
<evidence type="ECO:0000313" key="1">
    <source>
        <dbReference type="EMBL" id="GBN45519.1"/>
    </source>
</evidence>